<feature type="transmembrane region" description="Helical" evidence="9">
    <location>
        <begin position="12"/>
        <end position="29"/>
    </location>
</feature>
<name>A0ABU0ZUW4_9ACTN</name>
<keyword evidence="2" id="KW-0813">Transport</keyword>
<dbReference type="PANTHER" id="PTHR11795:SF451">
    <property type="entry name" value="ABC TRANSPORTER PERMEASE PROTEIN"/>
    <property type="match status" value="1"/>
</dbReference>
<dbReference type="PANTHER" id="PTHR11795">
    <property type="entry name" value="BRANCHED-CHAIN AMINO ACID TRANSPORT SYSTEM PERMEASE PROTEIN LIVH"/>
    <property type="match status" value="1"/>
</dbReference>
<evidence type="ECO:0000256" key="8">
    <source>
        <dbReference type="ARBA" id="ARBA00037998"/>
    </source>
</evidence>
<organism evidence="10 11">
    <name type="scientific">Phytohabitans maris</name>
    <dbReference type="NCBI Taxonomy" id="3071409"/>
    <lineage>
        <taxon>Bacteria</taxon>
        <taxon>Bacillati</taxon>
        <taxon>Actinomycetota</taxon>
        <taxon>Actinomycetes</taxon>
        <taxon>Micromonosporales</taxon>
        <taxon>Micromonosporaceae</taxon>
    </lineage>
</organism>
<evidence type="ECO:0000256" key="4">
    <source>
        <dbReference type="ARBA" id="ARBA00022692"/>
    </source>
</evidence>
<evidence type="ECO:0000256" key="5">
    <source>
        <dbReference type="ARBA" id="ARBA00022970"/>
    </source>
</evidence>
<comment type="subcellular location">
    <subcellularLocation>
        <location evidence="1">Cell membrane</location>
        <topology evidence="1">Multi-pass membrane protein</topology>
    </subcellularLocation>
</comment>
<dbReference type="InterPro" id="IPR001851">
    <property type="entry name" value="ABC_transp_permease"/>
</dbReference>
<feature type="transmembrane region" description="Helical" evidence="9">
    <location>
        <begin position="260"/>
        <end position="279"/>
    </location>
</feature>
<reference evidence="10 11" key="1">
    <citation type="submission" date="2023-08" db="EMBL/GenBank/DDBJ databases">
        <title>Phytohabitans sansha sp. nov., isolated from marine sediment.</title>
        <authorList>
            <person name="Zhao Y."/>
            <person name="Yi K."/>
        </authorList>
    </citation>
    <scope>NUCLEOTIDE SEQUENCE [LARGE SCALE GENOMIC DNA]</scope>
    <source>
        <strain evidence="10 11">ZYX-F-186</strain>
    </source>
</reference>
<proteinExistence type="inferred from homology"/>
<evidence type="ECO:0000256" key="3">
    <source>
        <dbReference type="ARBA" id="ARBA00022475"/>
    </source>
</evidence>
<evidence type="ECO:0000313" key="10">
    <source>
        <dbReference type="EMBL" id="MDQ7910833.1"/>
    </source>
</evidence>
<dbReference type="RefSeq" id="WP_308718075.1">
    <property type="nucleotide sequence ID" value="NZ_JAVHUY010000063.1"/>
</dbReference>
<evidence type="ECO:0000313" key="11">
    <source>
        <dbReference type="Proteomes" id="UP001230908"/>
    </source>
</evidence>
<evidence type="ECO:0000256" key="2">
    <source>
        <dbReference type="ARBA" id="ARBA00022448"/>
    </source>
</evidence>
<keyword evidence="4 9" id="KW-0812">Transmembrane</keyword>
<accession>A0ABU0ZUW4</accession>
<feature type="transmembrane region" description="Helical" evidence="9">
    <location>
        <begin position="61"/>
        <end position="83"/>
    </location>
</feature>
<evidence type="ECO:0000256" key="7">
    <source>
        <dbReference type="ARBA" id="ARBA00023136"/>
    </source>
</evidence>
<comment type="caution">
    <text evidence="10">The sequence shown here is derived from an EMBL/GenBank/DDBJ whole genome shotgun (WGS) entry which is preliminary data.</text>
</comment>
<keyword evidence="11" id="KW-1185">Reference proteome</keyword>
<keyword evidence="5" id="KW-0029">Amino-acid transport</keyword>
<dbReference type="Proteomes" id="UP001230908">
    <property type="component" value="Unassembled WGS sequence"/>
</dbReference>
<dbReference type="EMBL" id="JAVHUY010000063">
    <property type="protein sequence ID" value="MDQ7910833.1"/>
    <property type="molecule type" value="Genomic_DNA"/>
</dbReference>
<gene>
    <name evidence="10" type="ORF">RB614_40710</name>
</gene>
<keyword evidence="3" id="KW-1003">Cell membrane</keyword>
<keyword evidence="7 9" id="KW-0472">Membrane</keyword>
<keyword evidence="6 9" id="KW-1133">Transmembrane helix</keyword>
<feature type="transmembrane region" description="Helical" evidence="9">
    <location>
        <begin position="90"/>
        <end position="114"/>
    </location>
</feature>
<feature type="transmembrane region" description="Helical" evidence="9">
    <location>
        <begin position="36"/>
        <end position="55"/>
    </location>
</feature>
<evidence type="ECO:0000256" key="1">
    <source>
        <dbReference type="ARBA" id="ARBA00004651"/>
    </source>
</evidence>
<protein>
    <submittedName>
        <fullName evidence="10">Branched-chain amino acid ABC transporter permease</fullName>
    </submittedName>
</protein>
<evidence type="ECO:0000256" key="6">
    <source>
        <dbReference type="ARBA" id="ARBA00022989"/>
    </source>
</evidence>
<sequence>MASFIQDIVSGIATGSIYGLVAIGLVLVYKSTGVFNFAHGEFVALSAFLLTSLTAALGAGWLAIVAVLVIVPILGVLVHYLIIRPMMGKPLLATVMTTIGLGLALRALILILYGPDPRQFDGPIPSNAVDIGSVRIAVSDLLTIGIAVVCLLLFGLFFTRSSLGLQMRAVANQMEASILSGVNASRIYAVAFGVGALLAAVAGVLLASTSVVSVQLSNLALIAFPAVIIGGISSVQGAIVGGILVGVLEKLAEAYASQQAAIAVVYAVLLAVLLLRPQGILGTREAMRA</sequence>
<feature type="transmembrane region" description="Helical" evidence="9">
    <location>
        <begin position="134"/>
        <end position="158"/>
    </location>
</feature>
<evidence type="ECO:0000256" key="9">
    <source>
        <dbReference type="SAM" id="Phobius"/>
    </source>
</evidence>
<feature type="transmembrane region" description="Helical" evidence="9">
    <location>
        <begin position="219"/>
        <end position="248"/>
    </location>
</feature>
<dbReference type="CDD" id="cd06582">
    <property type="entry name" value="TM_PBP1_LivH_like"/>
    <property type="match status" value="1"/>
</dbReference>
<comment type="similarity">
    <text evidence="8">Belongs to the binding-protein-dependent transport system permease family. LivHM subfamily.</text>
</comment>
<feature type="transmembrane region" description="Helical" evidence="9">
    <location>
        <begin position="187"/>
        <end position="207"/>
    </location>
</feature>
<dbReference type="InterPro" id="IPR052157">
    <property type="entry name" value="BCAA_transport_permease"/>
</dbReference>
<dbReference type="Pfam" id="PF02653">
    <property type="entry name" value="BPD_transp_2"/>
    <property type="match status" value="1"/>
</dbReference>